<accession>A0AAX0H9K2</accession>
<dbReference type="InterPro" id="IPR041657">
    <property type="entry name" value="HTH_17"/>
</dbReference>
<feature type="domain" description="Helix-turn-helix" evidence="1">
    <location>
        <begin position="12"/>
        <end position="61"/>
    </location>
</feature>
<dbReference type="EMBL" id="LFLK01000008">
    <property type="protein sequence ID" value="OCR90250.1"/>
    <property type="molecule type" value="Genomic_DNA"/>
</dbReference>
<dbReference type="Proteomes" id="UP000093100">
    <property type="component" value="Unassembled WGS sequence"/>
</dbReference>
<organism evidence="2 3">
    <name type="scientific">Campylobacter fetus subsp. testudinum</name>
    <dbReference type="NCBI Taxonomy" id="1507806"/>
    <lineage>
        <taxon>Bacteria</taxon>
        <taxon>Pseudomonadati</taxon>
        <taxon>Campylobacterota</taxon>
        <taxon>Epsilonproteobacteria</taxon>
        <taxon>Campylobacterales</taxon>
        <taxon>Campylobacteraceae</taxon>
        <taxon>Campylobacter</taxon>
    </lineage>
</organism>
<dbReference type="AlphaFoldDB" id="A0AAX0H9K2"/>
<gene>
    <name evidence="2" type="ORF">CFT12S02225_07735</name>
</gene>
<comment type="caution">
    <text evidence="2">The sequence shown here is derived from an EMBL/GenBank/DDBJ whole genome shotgun (WGS) entry which is preliminary data.</text>
</comment>
<protein>
    <recommendedName>
        <fullName evidence="1">Helix-turn-helix domain-containing protein</fullName>
    </recommendedName>
</protein>
<evidence type="ECO:0000259" key="1">
    <source>
        <dbReference type="Pfam" id="PF12728"/>
    </source>
</evidence>
<dbReference type="RefSeq" id="WP_065841151.1">
    <property type="nucleotide sequence ID" value="NZ_JAAOXI010000010.1"/>
</dbReference>
<name>A0AAX0H9K2_CAMFE</name>
<sequence length="65" mass="7513">MQKKYINTEEVYLTSQEAMAFLRIGSTTLWKLVKNGTIKKYPLTPKSVFYKLADLKDAIERSAIK</sequence>
<dbReference type="Pfam" id="PF12728">
    <property type="entry name" value="HTH_17"/>
    <property type="match status" value="1"/>
</dbReference>
<evidence type="ECO:0000313" key="3">
    <source>
        <dbReference type="Proteomes" id="UP000093100"/>
    </source>
</evidence>
<evidence type="ECO:0000313" key="2">
    <source>
        <dbReference type="EMBL" id="OCR90250.1"/>
    </source>
</evidence>
<proteinExistence type="predicted"/>
<reference evidence="2 3" key="1">
    <citation type="journal article" date="2016" name="Genome Biol. Evol.">
        <title>Comparative Genomics of Campylobacter fetus from Reptiles and Mammals Reveals Divergent Evolution in Host-Associated Lineages.</title>
        <authorList>
            <person name="Gilbert M.J."/>
            <person name="Miller W.G."/>
            <person name="Yee E."/>
            <person name="Zomer A.L."/>
            <person name="van der Graaf-van Bloois L."/>
            <person name="Fitzgerald C."/>
            <person name="Forbes K.J."/>
            <person name="Meric G."/>
            <person name="Sheppard S.K."/>
            <person name="Wagenaar J.A."/>
            <person name="Duim B."/>
        </authorList>
    </citation>
    <scope>NUCLEOTIDE SEQUENCE [LARGE SCALE GENOMIC DNA]</scope>
    <source>
        <strain evidence="2 3">12S02225-3</strain>
    </source>
</reference>